<name>A0AAV6TUU4_9ARAC</name>
<comment type="caution">
    <text evidence="3">The sequence shown here is derived from an EMBL/GenBank/DDBJ whole genome shotgun (WGS) entry which is preliminary data.</text>
</comment>
<dbReference type="GO" id="GO:0032426">
    <property type="term" value="C:stereocilium tip"/>
    <property type="evidence" value="ECO:0007669"/>
    <property type="project" value="TreeGrafter"/>
</dbReference>
<reference evidence="3 4" key="1">
    <citation type="journal article" date="2022" name="Nat. Ecol. Evol.">
        <title>A masculinizing supergene underlies an exaggerated male reproductive morph in a spider.</title>
        <authorList>
            <person name="Hendrickx F."/>
            <person name="De Corte Z."/>
            <person name="Sonet G."/>
            <person name="Van Belleghem S.M."/>
            <person name="Kostlbacher S."/>
            <person name="Vangestel C."/>
        </authorList>
    </citation>
    <scope>NUCLEOTIDE SEQUENCE [LARGE SCALE GENOMIC DNA]</scope>
    <source>
        <strain evidence="3">W744_W776</strain>
    </source>
</reference>
<protein>
    <recommendedName>
        <fullName evidence="5">Whirlin</fullName>
    </recommendedName>
</protein>
<accession>A0AAV6TUU4</accession>
<sequence>MTHDEAVNLLQTSPRMSMVVKGEGRVPCSTLPLYGSPEEPLPSTSAAADGWYGDSMTHRKQLSRKGSPRKRDHLDEGISSNTSPNQADRRLDRKARKLLTEGERLTLAYYCNEYETGAMNVADLVANLFEQLIDTQEKFSLMSDIRALVPSEDIGKFDELIYRREMQALKSNETMKLPVEIHTEHADSRVSPPAEILRNLSPRNTFRASTRRRQQQQDKHHLTVPEHHDHPDDLHTPSEDSGVDLPNGAIFGHGSRKGSRVSTGSRDSITLDTKALQQQHQRKSSPCRLWRTSPRTSRRSLDAMTTTNQATRVRRATFRRHSSGGEGGMEETRRRPRFLSHDDRRWSIGSEMGDNQPYGVEGHLTSWQRLTNQ</sequence>
<dbReference type="InterPro" id="IPR051844">
    <property type="entry name" value="USH2_Complex_Protein"/>
</dbReference>
<evidence type="ECO:0000313" key="4">
    <source>
        <dbReference type="Proteomes" id="UP000827092"/>
    </source>
</evidence>
<feature type="compositionally biased region" description="Polar residues" evidence="2">
    <location>
        <begin position="260"/>
        <end position="279"/>
    </location>
</feature>
<feature type="compositionally biased region" description="Basic residues" evidence="2">
    <location>
        <begin position="58"/>
        <end position="71"/>
    </location>
</feature>
<keyword evidence="4" id="KW-1185">Reference proteome</keyword>
<evidence type="ECO:0008006" key="5">
    <source>
        <dbReference type="Google" id="ProtNLM"/>
    </source>
</evidence>
<dbReference type="PANTHER" id="PTHR23116:SF29">
    <property type="entry name" value="PDZ DOMAIN-CONTAINING PROTEIN 7"/>
    <property type="match status" value="1"/>
</dbReference>
<feature type="region of interest" description="Disordered" evidence="2">
    <location>
        <begin position="200"/>
        <end position="307"/>
    </location>
</feature>
<feature type="region of interest" description="Disordered" evidence="2">
    <location>
        <begin position="321"/>
        <end position="373"/>
    </location>
</feature>
<dbReference type="AlphaFoldDB" id="A0AAV6TUU4"/>
<dbReference type="Proteomes" id="UP000827092">
    <property type="component" value="Unassembled WGS sequence"/>
</dbReference>
<evidence type="ECO:0000313" key="3">
    <source>
        <dbReference type="EMBL" id="KAG8175705.1"/>
    </source>
</evidence>
<organism evidence="3 4">
    <name type="scientific">Oedothorax gibbosus</name>
    <dbReference type="NCBI Taxonomy" id="931172"/>
    <lineage>
        <taxon>Eukaryota</taxon>
        <taxon>Metazoa</taxon>
        <taxon>Ecdysozoa</taxon>
        <taxon>Arthropoda</taxon>
        <taxon>Chelicerata</taxon>
        <taxon>Arachnida</taxon>
        <taxon>Araneae</taxon>
        <taxon>Araneomorphae</taxon>
        <taxon>Entelegynae</taxon>
        <taxon>Araneoidea</taxon>
        <taxon>Linyphiidae</taxon>
        <taxon>Erigoninae</taxon>
        <taxon>Oedothorax</taxon>
    </lineage>
</organism>
<dbReference type="GO" id="GO:0002142">
    <property type="term" value="C:stereocilia ankle link complex"/>
    <property type="evidence" value="ECO:0007669"/>
    <property type="project" value="TreeGrafter"/>
</dbReference>
<dbReference type="Gene3D" id="1.20.1160.20">
    <property type="match status" value="1"/>
</dbReference>
<gene>
    <name evidence="3" type="ORF">JTE90_002864</name>
</gene>
<dbReference type="GO" id="GO:0005929">
    <property type="term" value="C:cilium"/>
    <property type="evidence" value="ECO:0007669"/>
    <property type="project" value="TreeGrafter"/>
</dbReference>
<dbReference type="GO" id="GO:0005886">
    <property type="term" value="C:plasma membrane"/>
    <property type="evidence" value="ECO:0007669"/>
    <property type="project" value="TreeGrafter"/>
</dbReference>
<keyword evidence="1" id="KW-0677">Repeat</keyword>
<dbReference type="PANTHER" id="PTHR23116">
    <property type="entry name" value="PDZ DOMAIN CONTAINING WHIRLIN AND HARMONIN-RELATED"/>
    <property type="match status" value="1"/>
</dbReference>
<feature type="compositionally biased region" description="Basic and acidic residues" evidence="2">
    <location>
        <begin position="215"/>
        <end position="238"/>
    </location>
</feature>
<dbReference type="EMBL" id="JAFNEN010000960">
    <property type="protein sequence ID" value="KAG8175705.1"/>
    <property type="molecule type" value="Genomic_DNA"/>
</dbReference>
<feature type="region of interest" description="Disordered" evidence="2">
    <location>
        <begin position="31"/>
        <end position="91"/>
    </location>
</feature>
<proteinExistence type="predicted"/>
<evidence type="ECO:0000256" key="2">
    <source>
        <dbReference type="SAM" id="MobiDB-lite"/>
    </source>
</evidence>
<evidence type="ECO:0000256" key="1">
    <source>
        <dbReference type="ARBA" id="ARBA00022737"/>
    </source>
</evidence>